<dbReference type="HOGENOM" id="CLU_019028_0_0_1"/>
<dbReference type="GO" id="GO:0005576">
    <property type="term" value="C:extracellular region"/>
    <property type="evidence" value="ECO:0007669"/>
    <property type="project" value="EnsemblFungi"/>
</dbReference>
<proteinExistence type="predicted"/>
<evidence type="ECO:0000259" key="1">
    <source>
        <dbReference type="Pfam" id="PF00149"/>
    </source>
</evidence>
<dbReference type="GO" id="GO:0019677">
    <property type="term" value="P:NAD+ catabolic process"/>
    <property type="evidence" value="ECO:0007669"/>
    <property type="project" value="EnsemblFungi"/>
</dbReference>
<name>A7TPV6_VANPO</name>
<dbReference type="Gene3D" id="3.90.780.10">
    <property type="entry name" value="5'-Nucleotidase, C-terminal domain"/>
    <property type="match status" value="1"/>
</dbReference>
<dbReference type="InterPro" id="IPR029052">
    <property type="entry name" value="Metallo-depent_PP-like"/>
</dbReference>
<dbReference type="SUPFAM" id="SSF56300">
    <property type="entry name" value="Metallo-dependent phosphatases"/>
    <property type="match status" value="1"/>
</dbReference>
<dbReference type="Pfam" id="PF21953">
    <property type="entry name" value="NadN_nucleosid_C"/>
    <property type="match status" value="1"/>
</dbReference>
<dbReference type="GO" id="GO:0016787">
    <property type="term" value="F:hydrolase activity"/>
    <property type="evidence" value="ECO:0007669"/>
    <property type="project" value="InterPro"/>
</dbReference>
<dbReference type="eggNOG" id="KOG4419">
    <property type="taxonomic scope" value="Eukaryota"/>
</dbReference>
<feature type="domain" description="Calcineurin-like phosphoesterase" evidence="1">
    <location>
        <begin position="58"/>
        <end position="290"/>
    </location>
</feature>
<dbReference type="InterPro" id="IPR014485">
    <property type="entry name" value="Pesterase_C1039"/>
</dbReference>
<dbReference type="GeneID" id="5543803"/>
<dbReference type="InterPro" id="IPR004843">
    <property type="entry name" value="Calcineurin-like_PHP"/>
</dbReference>
<dbReference type="PANTHER" id="PTHR11575">
    <property type="entry name" value="5'-NUCLEOTIDASE-RELATED"/>
    <property type="match status" value="1"/>
</dbReference>
<dbReference type="STRING" id="436907.A7TPV6"/>
<dbReference type="PhylomeDB" id="A7TPV6"/>
<dbReference type="Proteomes" id="UP000000267">
    <property type="component" value="Unassembled WGS sequence"/>
</dbReference>
<dbReference type="Gene3D" id="3.60.21.10">
    <property type="match status" value="1"/>
</dbReference>
<dbReference type="OrthoDB" id="7722975at2759"/>
<evidence type="ECO:0000313" key="3">
    <source>
        <dbReference type="EMBL" id="EDO15704.1"/>
    </source>
</evidence>
<dbReference type="FunCoup" id="A7TPV6">
    <property type="interactions" value="27"/>
</dbReference>
<feature type="domain" description="Putative 5'-nucleotidase C-terminal" evidence="2">
    <location>
        <begin position="382"/>
        <end position="566"/>
    </location>
</feature>
<evidence type="ECO:0000259" key="2">
    <source>
        <dbReference type="Pfam" id="PF21953"/>
    </source>
</evidence>
<dbReference type="RefSeq" id="XP_001643562.1">
    <property type="nucleotide sequence ID" value="XM_001643512.1"/>
</dbReference>
<sequence length="604" mass="69265">MGGMGSVYGSLMNSVCYIFFLVLLTSSLGFSFPIQWAFNEEPSNRENLLRDVEVGKLNFIHTTDTHGWYGSHVNQRDYDANWGDLVSFVSKFRENRLQGDQDLILIDTGDKTDGNGLSDTTSPIGLNTTDIFNEMDYDLLTLGNHELYRPLGTAQEYYKTAMSEKFKDKYVSSNVEFVTDEGEVVPFGNKYVYFETKNTKTKILAMSFLFNYVTYNPRAKVTPALKELQEKAWFQQVLKSYPESSIDMIVVFGHMPVTDVQNREINNLHAFLREHYPNIVIQYFGGHSHIRDFTVLDSKSTGLQSGRFAETVGFLSIDDVHSDDPNFFRRYIDFNKRSFIYHSNVSRKEKFSTPKGRFVTQMVDNLRKALNLDEIFGFVPKTYYFSSRPINSEESIYHLLKSKVLSGLKPDTKVNSIDNGRFIMINTGSVRYDLVKGPFSKDTEFIVLPFESEWQYIELPFKIASKIEDFLNSGPYIATLGPPRSKFINSRCSETVNSCPFINNPVLTEGYTTSDSFGCKGDDTKHNSLHEYNIPNVIQHIDVNENISDEETVKFVYYSFMQRSVLEAVNSIDKVKTRLYSEGDCKTYGGKSTRLLLREYIQNL</sequence>
<dbReference type="GO" id="GO:0005829">
    <property type="term" value="C:cytosol"/>
    <property type="evidence" value="ECO:0007669"/>
    <property type="project" value="EnsemblFungi"/>
</dbReference>
<dbReference type="AlphaFoldDB" id="A7TPV6"/>
<dbReference type="Pfam" id="PF00149">
    <property type="entry name" value="Metallophos"/>
    <property type="match status" value="1"/>
</dbReference>
<dbReference type="PIRSF" id="PIRSF017316">
    <property type="entry name" value="Pesterase_C1039"/>
    <property type="match status" value="1"/>
</dbReference>
<protein>
    <submittedName>
        <fullName evidence="3">Uncharacterized protein</fullName>
    </submittedName>
</protein>
<dbReference type="EMBL" id="DS480448">
    <property type="protein sequence ID" value="EDO15704.1"/>
    <property type="molecule type" value="Genomic_DNA"/>
</dbReference>
<dbReference type="KEGG" id="vpo:Kpol_1000p16"/>
<dbReference type="InterPro" id="IPR006179">
    <property type="entry name" value="5_nucleotidase/apyrase"/>
</dbReference>
<dbReference type="InParanoid" id="A7TPV6"/>
<dbReference type="SUPFAM" id="SSF55816">
    <property type="entry name" value="5'-nucleotidase (syn. UDP-sugar hydrolase), C-terminal domain"/>
    <property type="match status" value="1"/>
</dbReference>
<reference evidence="3 4" key="1">
    <citation type="journal article" date="2007" name="Proc. Natl. Acad. Sci. U.S.A.">
        <title>Independent sorting-out of thousands of duplicated gene pairs in two yeast species descended from a whole-genome duplication.</title>
        <authorList>
            <person name="Scannell D.R."/>
            <person name="Frank A.C."/>
            <person name="Conant G.C."/>
            <person name="Byrne K.P."/>
            <person name="Woolfit M."/>
            <person name="Wolfe K.H."/>
        </authorList>
    </citation>
    <scope>NUCLEOTIDE SEQUENCE [LARGE SCALE GENOMIC DNA]</scope>
    <source>
        <strain evidence="4">ATCC 22028 / DSM 70294 / BCRC 21397 / CBS 2163 / NBRC 10782 / NRRL Y-8283 / UCD 57-17</strain>
    </source>
</reference>
<dbReference type="OMA" id="QTIGNHE"/>
<gene>
    <name evidence="3" type="ORF">Kpol_1000p16</name>
</gene>
<dbReference type="InterPro" id="IPR036907">
    <property type="entry name" value="5'-Nucleotdase_C_sf"/>
</dbReference>
<accession>A7TPV6</accession>
<dbReference type="InterPro" id="IPR053828">
    <property type="entry name" value="Nucleosidase_C"/>
</dbReference>
<organism evidence="4">
    <name type="scientific">Vanderwaltozyma polyspora (strain ATCC 22028 / DSM 70294 / BCRC 21397 / CBS 2163 / NBRC 10782 / NRRL Y-8283 / UCD 57-17)</name>
    <name type="common">Kluyveromyces polysporus</name>
    <dbReference type="NCBI Taxonomy" id="436907"/>
    <lineage>
        <taxon>Eukaryota</taxon>
        <taxon>Fungi</taxon>
        <taxon>Dikarya</taxon>
        <taxon>Ascomycota</taxon>
        <taxon>Saccharomycotina</taxon>
        <taxon>Saccharomycetes</taxon>
        <taxon>Saccharomycetales</taxon>
        <taxon>Saccharomycetaceae</taxon>
        <taxon>Vanderwaltozyma</taxon>
    </lineage>
</organism>
<keyword evidence="4" id="KW-1185">Reference proteome</keyword>
<evidence type="ECO:0000313" key="4">
    <source>
        <dbReference type="Proteomes" id="UP000000267"/>
    </source>
</evidence>
<dbReference type="PANTHER" id="PTHR11575:SF22">
    <property type="entry name" value="ADL392WP"/>
    <property type="match status" value="1"/>
</dbReference>
<dbReference type="FunFam" id="3.60.21.10:FF:000043">
    <property type="entry name" value="Ser/Thr protein phosphatase family"/>
    <property type="match status" value="1"/>
</dbReference>